<dbReference type="Pfam" id="PF00672">
    <property type="entry name" value="HAMP"/>
    <property type="match status" value="1"/>
</dbReference>
<keyword evidence="5" id="KW-0597">Phosphoprotein</keyword>
<dbReference type="Gene3D" id="6.10.340.10">
    <property type="match status" value="1"/>
</dbReference>
<dbReference type="Pfam" id="PF02518">
    <property type="entry name" value="HATPase_c"/>
    <property type="match status" value="1"/>
</dbReference>
<dbReference type="SMART" id="SM00388">
    <property type="entry name" value="HisKA"/>
    <property type="match status" value="1"/>
</dbReference>
<evidence type="ECO:0000259" key="16">
    <source>
        <dbReference type="PROSITE" id="PS50885"/>
    </source>
</evidence>
<dbReference type="RefSeq" id="WP_013010090.1">
    <property type="nucleotide sequence ID" value="NC_013943.1"/>
</dbReference>
<dbReference type="Pfam" id="PF00512">
    <property type="entry name" value="HisKA"/>
    <property type="match status" value="1"/>
</dbReference>
<evidence type="ECO:0000256" key="10">
    <source>
        <dbReference type="ARBA" id="ARBA00022840"/>
    </source>
</evidence>
<dbReference type="SMART" id="SM00387">
    <property type="entry name" value="HATPase_c"/>
    <property type="match status" value="1"/>
</dbReference>
<dbReference type="InterPro" id="IPR005467">
    <property type="entry name" value="His_kinase_dom"/>
</dbReference>
<dbReference type="PRINTS" id="PR00344">
    <property type="entry name" value="BCTRLSENSOR"/>
</dbReference>
<proteinExistence type="predicted"/>
<evidence type="ECO:0000256" key="11">
    <source>
        <dbReference type="ARBA" id="ARBA00022989"/>
    </source>
</evidence>
<dbReference type="OrthoDB" id="9804645at2"/>
<evidence type="ECO:0000256" key="4">
    <source>
        <dbReference type="ARBA" id="ARBA00022475"/>
    </source>
</evidence>
<evidence type="ECO:0000256" key="2">
    <source>
        <dbReference type="ARBA" id="ARBA00004651"/>
    </source>
</evidence>
<dbReference type="CDD" id="cd06225">
    <property type="entry name" value="HAMP"/>
    <property type="match status" value="1"/>
</dbReference>
<dbReference type="GO" id="GO:0005886">
    <property type="term" value="C:plasma membrane"/>
    <property type="evidence" value="ECO:0007669"/>
    <property type="project" value="UniProtKB-SubCell"/>
</dbReference>
<gene>
    <name evidence="17" type="ordered locus">Dacet_0777</name>
</gene>
<dbReference type="InterPro" id="IPR036890">
    <property type="entry name" value="HATPase_C_sf"/>
</dbReference>
<evidence type="ECO:0000259" key="15">
    <source>
        <dbReference type="PROSITE" id="PS50109"/>
    </source>
</evidence>
<dbReference type="InterPro" id="IPR050398">
    <property type="entry name" value="HssS/ArlS-like"/>
</dbReference>
<dbReference type="EMBL" id="CP001968">
    <property type="protein sequence ID" value="ADD67558.1"/>
    <property type="molecule type" value="Genomic_DNA"/>
</dbReference>
<dbReference type="SUPFAM" id="SSF158472">
    <property type="entry name" value="HAMP domain-like"/>
    <property type="match status" value="1"/>
</dbReference>
<feature type="domain" description="HAMP" evidence="16">
    <location>
        <begin position="183"/>
        <end position="237"/>
    </location>
</feature>
<feature type="transmembrane region" description="Helical" evidence="14">
    <location>
        <begin position="166"/>
        <end position="186"/>
    </location>
</feature>
<evidence type="ECO:0000313" key="17">
    <source>
        <dbReference type="EMBL" id="ADD67558.1"/>
    </source>
</evidence>
<dbReference type="PaxDb" id="522772-Dacet_0777"/>
<keyword evidence="6" id="KW-0808">Transferase</keyword>
<comment type="subcellular location">
    <subcellularLocation>
        <location evidence="2">Cell membrane</location>
        <topology evidence="2">Multi-pass membrane protein</topology>
    </subcellularLocation>
</comment>
<evidence type="ECO:0000256" key="6">
    <source>
        <dbReference type="ARBA" id="ARBA00022679"/>
    </source>
</evidence>
<dbReference type="InterPro" id="IPR003660">
    <property type="entry name" value="HAMP_dom"/>
</dbReference>
<dbReference type="Proteomes" id="UP000002012">
    <property type="component" value="Chromosome"/>
</dbReference>
<organism evidence="17 18">
    <name type="scientific">Denitrovibrio acetiphilus (strain DSM 12809 / NBRC 114555 / N2460)</name>
    <dbReference type="NCBI Taxonomy" id="522772"/>
    <lineage>
        <taxon>Bacteria</taxon>
        <taxon>Pseudomonadati</taxon>
        <taxon>Deferribacterota</taxon>
        <taxon>Deferribacteres</taxon>
        <taxon>Deferribacterales</taxon>
        <taxon>Geovibrionaceae</taxon>
        <taxon>Denitrovibrio</taxon>
    </lineage>
</organism>
<evidence type="ECO:0000256" key="14">
    <source>
        <dbReference type="SAM" id="Phobius"/>
    </source>
</evidence>
<dbReference type="eggNOG" id="COG2205">
    <property type="taxonomic scope" value="Bacteria"/>
</dbReference>
<feature type="domain" description="Histidine kinase" evidence="15">
    <location>
        <begin position="245"/>
        <end position="455"/>
    </location>
</feature>
<reference evidence="17 18" key="1">
    <citation type="journal article" date="2010" name="Stand. Genomic Sci.">
        <title>Complete genome sequence of Denitrovibrio acetiphilus type strain (N2460).</title>
        <authorList>
            <person name="Kiss H."/>
            <person name="Lang E."/>
            <person name="Lapidus A."/>
            <person name="Copeland A."/>
            <person name="Nolan M."/>
            <person name="Glavina Del Rio T."/>
            <person name="Chen F."/>
            <person name="Lucas S."/>
            <person name="Tice H."/>
            <person name="Cheng J.F."/>
            <person name="Han C."/>
            <person name="Goodwin L."/>
            <person name="Pitluck S."/>
            <person name="Liolios K."/>
            <person name="Pati A."/>
            <person name="Ivanova N."/>
            <person name="Mavromatis K."/>
            <person name="Chen A."/>
            <person name="Palaniappan K."/>
            <person name="Land M."/>
            <person name="Hauser L."/>
            <person name="Chang Y.J."/>
            <person name="Jeffries C.D."/>
            <person name="Detter J.C."/>
            <person name="Brettin T."/>
            <person name="Spring S."/>
            <person name="Rohde M."/>
            <person name="Goker M."/>
            <person name="Woyke T."/>
            <person name="Bristow J."/>
            <person name="Eisen J.A."/>
            <person name="Markowitz V."/>
            <person name="Hugenholtz P."/>
            <person name="Kyrpides N.C."/>
            <person name="Klenk H.P."/>
        </authorList>
    </citation>
    <scope>NUCLEOTIDE SEQUENCE [LARGE SCALE GENOMIC DNA]</scope>
    <source>
        <strain evidence="18">DSM 12809 / NBRC 114555 / N2460</strain>
    </source>
</reference>
<dbReference type="Gene3D" id="3.30.565.10">
    <property type="entry name" value="Histidine kinase-like ATPase, C-terminal domain"/>
    <property type="match status" value="1"/>
</dbReference>
<dbReference type="eggNOG" id="COG3850">
    <property type="taxonomic scope" value="Bacteria"/>
</dbReference>
<dbReference type="SUPFAM" id="SSF55874">
    <property type="entry name" value="ATPase domain of HSP90 chaperone/DNA topoisomerase II/histidine kinase"/>
    <property type="match status" value="1"/>
</dbReference>
<dbReference type="HOGENOM" id="CLU_000445_89_27_0"/>
<dbReference type="KEGG" id="dap:Dacet_0777"/>
<evidence type="ECO:0000256" key="5">
    <source>
        <dbReference type="ARBA" id="ARBA00022553"/>
    </source>
</evidence>
<evidence type="ECO:0000256" key="3">
    <source>
        <dbReference type="ARBA" id="ARBA00012438"/>
    </source>
</evidence>
<evidence type="ECO:0000256" key="9">
    <source>
        <dbReference type="ARBA" id="ARBA00022777"/>
    </source>
</evidence>
<keyword evidence="12" id="KW-0902">Two-component regulatory system</keyword>
<dbReference type="AlphaFoldDB" id="D4H5D8"/>
<dbReference type="InterPro" id="IPR003661">
    <property type="entry name" value="HisK_dim/P_dom"/>
</dbReference>
<dbReference type="SUPFAM" id="SSF47384">
    <property type="entry name" value="Homodimeric domain of signal transducing histidine kinase"/>
    <property type="match status" value="1"/>
</dbReference>
<dbReference type="InParanoid" id="D4H5D8"/>
<dbReference type="InterPro" id="IPR004358">
    <property type="entry name" value="Sig_transdc_His_kin-like_C"/>
</dbReference>
<keyword evidence="13 14" id="KW-0472">Membrane</keyword>
<evidence type="ECO:0000313" key="18">
    <source>
        <dbReference type="Proteomes" id="UP000002012"/>
    </source>
</evidence>
<dbReference type="FunFam" id="3.30.565.10:FF:000011">
    <property type="entry name" value="Sensor histidine kinase CpxA"/>
    <property type="match status" value="1"/>
</dbReference>
<dbReference type="PANTHER" id="PTHR45528:SF1">
    <property type="entry name" value="SENSOR HISTIDINE KINASE CPXA"/>
    <property type="match status" value="1"/>
</dbReference>
<dbReference type="Gene3D" id="1.10.287.130">
    <property type="match status" value="1"/>
</dbReference>
<accession>D4H5D8</accession>
<keyword evidence="8" id="KW-0547">Nucleotide-binding</keyword>
<protein>
    <recommendedName>
        <fullName evidence="3">histidine kinase</fullName>
        <ecNumber evidence="3">2.7.13.3</ecNumber>
    </recommendedName>
</protein>
<dbReference type="GO" id="GO:0005524">
    <property type="term" value="F:ATP binding"/>
    <property type="evidence" value="ECO:0007669"/>
    <property type="project" value="UniProtKB-KW"/>
</dbReference>
<keyword evidence="9 17" id="KW-0418">Kinase</keyword>
<evidence type="ECO:0000256" key="13">
    <source>
        <dbReference type="ARBA" id="ARBA00023136"/>
    </source>
</evidence>
<dbReference type="PROSITE" id="PS50109">
    <property type="entry name" value="HIS_KIN"/>
    <property type="match status" value="1"/>
</dbReference>
<evidence type="ECO:0000256" key="7">
    <source>
        <dbReference type="ARBA" id="ARBA00022692"/>
    </source>
</evidence>
<keyword evidence="11 14" id="KW-1133">Transmembrane helix</keyword>
<comment type="catalytic activity">
    <reaction evidence="1">
        <text>ATP + protein L-histidine = ADP + protein N-phospho-L-histidine.</text>
        <dbReference type="EC" id="2.7.13.3"/>
    </reaction>
</comment>
<dbReference type="EC" id="2.7.13.3" evidence="3"/>
<evidence type="ECO:0000256" key="1">
    <source>
        <dbReference type="ARBA" id="ARBA00000085"/>
    </source>
</evidence>
<keyword evidence="4" id="KW-1003">Cell membrane</keyword>
<dbReference type="InterPro" id="IPR036097">
    <property type="entry name" value="HisK_dim/P_sf"/>
</dbReference>
<name>D4H5D8_DENA2</name>
<dbReference type="InterPro" id="IPR003594">
    <property type="entry name" value="HATPase_dom"/>
</dbReference>
<keyword evidence="7 14" id="KW-0812">Transmembrane</keyword>
<dbReference type="GO" id="GO:0000155">
    <property type="term" value="F:phosphorelay sensor kinase activity"/>
    <property type="evidence" value="ECO:0007669"/>
    <property type="project" value="InterPro"/>
</dbReference>
<dbReference type="PANTHER" id="PTHR45528">
    <property type="entry name" value="SENSOR HISTIDINE KINASE CPXA"/>
    <property type="match status" value="1"/>
</dbReference>
<evidence type="ECO:0000256" key="12">
    <source>
        <dbReference type="ARBA" id="ARBA00023012"/>
    </source>
</evidence>
<sequence precursor="true">MKMPSRSIYFKVFFGLWITLMVFALTPLFLFLLGSQDNRETFSNLTKKQTAKELYSEIKQAAHENSINQLLSLINEAEKKLGSSIYIFKDNNMSELQNRKYPEGTRKLIKEMHDGKVVLIKRFSEDPADMRLIKVVKAGDFILISYPEDTDTHLSILPILSYHLHILIHIFLLAAIASFVIVRYFVKPLLTISQASQKIAEGDFSVRVSHQVKSKDEIGKLAKDFDLMAGKLEQNRQNQETILRNISHELRSPLTRLRLSLELARTKSDKKIYPALDRIEKESERLNEMIGKLLEISRIKGSDDIRMEILKIETIIKPVLRDCGFEAENTGKKLNVHYLPDVKIKGNTELITSAVENIVRNAIKYSEHTVNIDITENAKAVVLRISDDGSGVKEEHLESIFTPFYRVQDDRDRKTGGTGLGLAIAKAIIDAHSGEITAFNNGNNGLTVEITLPSN</sequence>
<dbReference type="PROSITE" id="PS50885">
    <property type="entry name" value="HAMP"/>
    <property type="match status" value="1"/>
</dbReference>
<feature type="transmembrane region" description="Helical" evidence="14">
    <location>
        <begin position="12"/>
        <end position="33"/>
    </location>
</feature>
<keyword evidence="18" id="KW-1185">Reference proteome</keyword>
<evidence type="ECO:0000256" key="8">
    <source>
        <dbReference type="ARBA" id="ARBA00022741"/>
    </source>
</evidence>
<dbReference type="STRING" id="522772.Dacet_0777"/>
<dbReference type="SMART" id="SM00304">
    <property type="entry name" value="HAMP"/>
    <property type="match status" value="1"/>
</dbReference>
<keyword evidence="10" id="KW-0067">ATP-binding</keyword>
<dbReference type="CDD" id="cd00082">
    <property type="entry name" value="HisKA"/>
    <property type="match status" value="1"/>
</dbReference>
<dbReference type="FunCoup" id="D4H5D8">
    <property type="interactions" value="107"/>
</dbReference>